<sequence>MKDFFIQSTKSQREDRDKELDSRDDRGRSRDHVRGSSGFSSNSYPRKDDVLDRVKSSRWRTSPPPSARRLSDASDSTRSSSRRQRDSTPPRVARGSSFSRVARDLSPLGKRRDHTPSPPRRKSPLRMSPPIGKGKGKELDGADSGVGDWSAWGNSDSAWAQTSSAGADAAPKWGSPSQSTQKPKKSNLPPLPPSSPPPTFPSSSAPAPPVPTNSWSASSARKEMPKPTRKESDSPAFPSSSISTRSSSDSGLPSLREPIKTSPDFPSKLPNLAVSKLKPIAGPSGQKEGSPRAPSPSSSLGRKDGYLRVQASSPAPTNVSTSSSHKSLKCKRVRKFLTSFDYAIKNEVQRRTVSKKYERWKKIQESPQYSHIHLNGKLKLNDTRHQLKKKRDRLHDRVGKDIAELVEFLKPSPSPANANVEELINNVRRNIQDLNVFIADLKRIREEQQKADQEAKMREEKELAKTKERETAAAQAIRSPEILEDHREINLDDLRVQIEELEVRSHGIMDTQEENHARFLNPEFIEDALERDNQDEELIEDLENYVEETGKTLQSQAEEVGKIHNRLLHPNYSERKEKEEDLEQWQEKLAKLKEEMMTKLAIMTQAAADRREKINHLSSQIRNLHKRPKPTYSYARDLLPYVEPVIIRVVEEEIKPILAEIRNTTHLQVTERQKLMSQAIEQAIEPILRMTMDIVRRSDAAALRQHPTVAAAPSGSIQPSS</sequence>
<feature type="region of interest" description="Disordered" evidence="2">
    <location>
        <begin position="1"/>
        <end position="303"/>
    </location>
</feature>
<proteinExistence type="predicted"/>
<evidence type="ECO:0000256" key="1">
    <source>
        <dbReference type="SAM" id="Coils"/>
    </source>
</evidence>
<feature type="compositionally biased region" description="Low complexity" evidence="2">
    <location>
        <begin position="234"/>
        <end position="250"/>
    </location>
</feature>
<evidence type="ECO:0000256" key="2">
    <source>
        <dbReference type="SAM" id="MobiDB-lite"/>
    </source>
</evidence>
<comment type="caution">
    <text evidence="3">The sequence shown here is derived from an EMBL/GenBank/DDBJ whole genome shotgun (WGS) entry which is preliminary data.</text>
</comment>
<dbReference type="EMBL" id="JADNRY010000011">
    <property type="protein sequence ID" value="KAF9074861.1"/>
    <property type="molecule type" value="Genomic_DNA"/>
</dbReference>
<protein>
    <submittedName>
        <fullName evidence="3">Uncharacterized protein</fullName>
    </submittedName>
</protein>
<feature type="compositionally biased region" description="Basic and acidic residues" evidence="2">
    <location>
        <begin position="220"/>
        <end position="233"/>
    </location>
</feature>
<keyword evidence="4" id="KW-1185">Reference proteome</keyword>
<dbReference type="Proteomes" id="UP000772434">
    <property type="component" value="Unassembled WGS sequence"/>
</dbReference>
<name>A0A9P5Q4E9_9AGAR</name>
<organism evidence="3 4">
    <name type="scientific">Rhodocollybia butyracea</name>
    <dbReference type="NCBI Taxonomy" id="206335"/>
    <lineage>
        <taxon>Eukaryota</taxon>
        <taxon>Fungi</taxon>
        <taxon>Dikarya</taxon>
        <taxon>Basidiomycota</taxon>
        <taxon>Agaricomycotina</taxon>
        <taxon>Agaricomycetes</taxon>
        <taxon>Agaricomycetidae</taxon>
        <taxon>Agaricales</taxon>
        <taxon>Marasmiineae</taxon>
        <taxon>Omphalotaceae</taxon>
        <taxon>Rhodocollybia</taxon>
    </lineage>
</organism>
<evidence type="ECO:0000313" key="3">
    <source>
        <dbReference type="EMBL" id="KAF9074861.1"/>
    </source>
</evidence>
<dbReference type="OrthoDB" id="3000815at2759"/>
<feature type="compositionally biased region" description="Polar residues" evidence="2">
    <location>
        <begin position="152"/>
        <end position="165"/>
    </location>
</feature>
<feature type="coiled-coil region" evidence="1">
    <location>
        <begin position="441"/>
        <end position="504"/>
    </location>
</feature>
<feature type="compositionally biased region" description="Basic and acidic residues" evidence="2">
    <location>
        <begin position="45"/>
        <end position="55"/>
    </location>
</feature>
<evidence type="ECO:0000313" key="4">
    <source>
        <dbReference type="Proteomes" id="UP000772434"/>
    </source>
</evidence>
<accession>A0A9P5Q4E9</accession>
<feature type="compositionally biased region" description="Polar residues" evidence="2">
    <location>
        <begin position="1"/>
        <end position="10"/>
    </location>
</feature>
<keyword evidence="1" id="KW-0175">Coiled coil</keyword>
<gene>
    <name evidence="3" type="ORF">BDP27DRAFT_88019</name>
</gene>
<feature type="compositionally biased region" description="Basic and acidic residues" evidence="2">
    <location>
        <begin position="11"/>
        <end position="34"/>
    </location>
</feature>
<reference evidence="3" key="1">
    <citation type="submission" date="2020-11" db="EMBL/GenBank/DDBJ databases">
        <authorList>
            <consortium name="DOE Joint Genome Institute"/>
            <person name="Ahrendt S."/>
            <person name="Riley R."/>
            <person name="Andreopoulos W."/>
            <person name="Labutti K."/>
            <person name="Pangilinan J."/>
            <person name="Ruiz-Duenas F.J."/>
            <person name="Barrasa J.M."/>
            <person name="Sanchez-Garcia M."/>
            <person name="Camarero S."/>
            <person name="Miyauchi S."/>
            <person name="Serrano A."/>
            <person name="Linde D."/>
            <person name="Babiker R."/>
            <person name="Drula E."/>
            <person name="Ayuso-Fernandez I."/>
            <person name="Pacheco R."/>
            <person name="Padilla G."/>
            <person name="Ferreira P."/>
            <person name="Barriuso J."/>
            <person name="Kellner H."/>
            <person name="Castanera R."/>
            <person name="Alfaro M."/>
            <person name="Ramirez L."/>
            <person name="Pisabarro A.G."/>
            <person name="Kuo A."/>
            <person name="Tritt A."/>
            <person name="Lipzen A."/>
            <person name="He G."/>
            <person name="Yan M."/>
            <person name="Ng V."/>
            <person name="Cullen D."/>
            <person name="Martin F."/>
            <person name="Rosso M.-N."/>
            <person name="Henrissat B."/>
            <person name="Hibbett D."/>
            <person name="Martinez A.T."/>
            <person name="Grigoriev I.V."/>
        </authorList>
    </citation>
    <scope>NUCLEOTIDE SEQUENCE</scope>
    <source>
        <strain evidence="3">AH 40177</strain>
    </source>
</reference>
<dbReference type="AlphaFoldDB" id="A0A9P5Q4E9"/>
<feature type="compositionally biased region" description="Pro residues" evidence="2">
    <location>
        <begin position="189"/>
        <end position="211"/>
    </location>
</feature>
<feature type="coiled-coil region" evidence="1">
    <location>
        <begin position="539"/>
        <end position="602"/>
    </location>
</feature>
<feature type="compositionally biased region" description="Basic residues" evidence="2">
    <location>
        <begin position="109"/>
        <end position="124"/>
    </location>
</feature>